<proteinExistence type="predicted"/>
<sequence length="168" mass="18788">MVRLGEEGETQGRSEEMEKLGAALVEQSHREAVASNVGGRQTRQGVLDPWRPLVRECLYRPGDGQSIMFDACSLYGTQRVIGKPYVRAYHKKYPKPEPVEDWDDKKRPLLHVSSPSSGLATKTARFVDPGRKACSTYTTPFDMPGLFDGGRYGPVISSVRMAHLHRKL</sequence>
<keyword evidence="2" id="KW-1185">Reference proteome</keyword>
<evidence type="ECO:0000313" key="1">
    <source>
        <dbReference type="EMBL" id="WQF82970.1"/>
    </source>
</evidence>
<dbReference type="EMBL" id="CP137309">
    <property type="protein sequence ID" value="WQF82970.1"/>
    <property type="molecule type" value="Genomic_DNA"/>
</dbReference>
<organism evidence="1 2">
    <name type="scientific">Colletotrichum destructivum</name>
    <dbReference type="NCBI Taxonomy" id="34406"/>
    <lineage>
        <taxon>Eukaryota</taxon>
        <taxon>Fungi</taxon>
        <taxon>Dikarya</taxon>
        <taxon>Ascomycota</taxon>
        <taxon>Pezizomycotina</taxon>
        <taxon>Sordariomycetes</taxon>
        <taxon>Hypocreomycetidae</taxon>
        <taxon>Glomerellales</taxon>
        <taxon>Glomerellaceae</taxon>
        <taxon>Colletotrichum</taxon>
        <taxon>Colletotrichum destructivum species complex</taxon>
    </lineage>
</organism>
<dbReference type="Proteomes" id="UP001322277">
    <property type="component" value="Chromosome 5"/>
</dbReference>
<dbReference type="AlphaFoldDB" id="A0AAX4II13"/>
<gene>
    <name evidence="1" type="ORF">CDEST_07984</name>
</gene>
<reference evidence="2" key="1">
    <citation type="journal article" date="2023" name="bioRxiv">
        <title>Complete genome of the Medicago anthracnose fungus, Colletotrichum destructivum, reveals a mini-chromosome-like region within a core chromosome.</title>
        <authorList>
            <person name="Lapalu N."/>
            <person name="Simon A."/>
            <person name="Lu A."/>
            <person name="Plaumann P.-L."/>
            <person name="Amselem J."/>
            <person name="Pigne S."/>
            <person name="Auger A."/>
            <person name="Koch C."/>
            <person name="Dallery J.-F."/>
            <person name="O'Connell R.J."/>
        </authorList>
    </citation>
    <scope>NUCLEOTIDE SEQUENCE [LARGE SCALE GENOMIC DNA]</scope>
    <source>
        <strain evidence="2">CBS 520.97</strain>
    </source>
</reference>
<dbReference type="GeneID" id="87944487"/>
<dbReference type="KEGG" id="cdet:87944487"/>
<name>A0AAX4II13_9PEZI</name>
<accession>A0AAX4II13</accession>
<evidence type="ECO:0000313" key="2">
    <source>
        <dbReference type="Proteomes" id="UP001322277"/>
    </source>
</evidence>
<protein>
    <submittedName>
        <fullName evidence="1">Uncharacterized protein</fullName>
    </submittedName>
</protein>
<dbReference type="RefSeq" id="XP_062780194.1">
    <property type="nucleotide sequence ID" value="XM_062924143.1"/>
</dbReference>